<dbReference type="Gene3D" id="3.90.1720.10">
    <property type="entry name" value="endopeptidase domain like (from Nostoc punctiforme)"/>
    <property type="match status" value="1"/>
</dbReference>
<protein>
    <submittedName>
        <fullName evidence="2">Trypanothione synthetase domain protein</fullName>
    </submittedName>
</protein>
<evidence type="ECO:0000259" key="1">
    <source>
        <dbReference type="PROSITE" id="PS50911"/>
    </source>
</evidence>
<sequence>MKKGVLTIFVLFIPSVVAFHLIRNVNINPKYNIGDIFDTFQGVSVFYNGGINTVVGRNRTADGYNLGLKYQCVEFVKRYYFKRYSHKMPNSYGHAKDFFNSKLKDGQFNKVRGLIQFKNPSSRAPKVGDLLVYGPTVFNAYGHVSIVSKVNLSDDSIEIIQQNSGQFGSTREIFKLQQQSKRWKIMHKGVLGWLSLPDKASNNINQF</sequence>
<dbReference type="PANTHER" id="PTHR30094:SF0">
    <property type="entry name" value="BIFUNCTIONAL GLUTATHIONYLSPERMIDINE SYNTHETASE_AMIDASE-RELATED"/>
    <property type="match status" value="1"/>
</dbReference>
<dbReference type="PANTHER" id="PTHR30094">
    <property type="entry name" value="BIFUNCTIONAL GLUTATHIONYLSPERMIDINE SYNTHETASE/AMIDASE-RELATED"/>
    <property type="match status" value="1"/>
</dbReference>
<dbReference type="SUPFAM" id="SSF54001">
    <property type="entry name" value="Cysteine proteinases"/>
    <property type="match status" value="1"/>
</dbReference>
<organism evidence="2">
    <name type="scientific">hydrothermal vent metagenome</name>
    <dbReference type="NCBI Taxonomy" id="652676"/>
    <lineage>
        <taxon>unclassified sequences</taxon>
        <taxon>metagenomes</taxon>
        <taxon>ecological metagenomes</taxon>
    </lineage>
</organism>
<name>A0A3B0YPN9_9ZZZZ</name>
<feature type="domain" description="Peptidase C51" evidence="1">
    <location>
        <begin position="47"/>
        <end position="195"/>
    </location>
</feature>
<dbReference type="InterPro" id="IPR038765">
    <property type="entry name" value="Papain-like_cys_pep_sf"/>
</dbReference>
<proteinExistence type="predicted"/>
<dbReference type="PROSITE" id="PS50911">
    <property type="entry name" value="CHAP"/>
    <property type="match status" value="1"/>
</dbReference>
<accession>A0A3B0YPN9</accession>
<dbReference type="InterPro" id="IPR051705">
    <property type="entry name" value="Gsp_Synthetase/Amidase"/>
</dbReference>
<dbReference type="EMBL" id="UOFL01000256">
    <property type="protein sequence ID" value="VAW82835.1"/>
    <property type="molecule type" value="Genomic_DNA"/>
</dbReference>
<gene>
    <name evidence="2" type="ORF">MNBD_GAMMA12-1872</name>
</gene>
<dbReference type="AlphaFoldDB" id="A0A3B0YPN9"/>
<dbReference type="InterPro" id="IPR007921">
    <property type="entry name" value="CHAP_dom"/>
</dbReference>
<dbReference type="GO" id="GO:0016874">
    <property type="term" value="F:ligase activity"/>
    <property type="evidence" value="ECO:0007669"/>
    <property type="project" value="TreeGrafter"/>
</dbReference>
<evidence type="ECO:0000313" key="2">
    <source>
        <dbReference type="EMBL" id="VAW82835.1"/>
    </source>
</evidence>
<dbReference type="Pfam" id="PF05257">
    <property type="entry name" value="CHAP"/>
    <property type="match status" value="1"/>
</dbReference>
<reference evidence="2" key="1">
    <citation type="submission" date="2018-06" db="EMBL/GenBank/DDBJ databases">
        <authorList>
            <person name="Zhirakovskaya E."/>
        </authorList>
    </citation>
    <scope>NUCLEOTIDE SEQUENCE</scope>
</reference>